<dbReference type="EC" id="2.1.2.9" evidence="2"/>
<dbReference type="EMBL" id="UINC01001108">
    <property type="protein sequence ID" value="SUZ71040.1"/>
    <property type="molecule type" value="Genomic_DNA"/>
</dbReference>
<dbReference type="PANTHER" id="PTHR11138:SF5">
    <property type="entry name" value="METHIONYL-TRNA FORMYLTRANSFERASE, MITOCHONDRIAL"/>
    <property type="match status" value="1"/>
</dbReference>
<evidence type="ECO:0000256" key="1">
    <source>
        <dbReference type="ARBA" id="ARBA00010699"/>
    </source>
</evidence>
<feature type="non-terminal residue" evidence="7">
    <location>
        <position position="1"/>
    </location>
</feature>
<dbReference type="Gene3D" id="3.40.50.12230">
    <property type="match status" value="1"/>
</dbReference>
<dbReference type="AlphaFoldDB" id="A0A381PVU7"/>
<dbReference type="CDD" id="cd08646">
    <property type="entry name" value="FMT_core_Met-tRNA-FMT_N"/>
    <property type="match status" value="1"/>
</dbReference>
<sequence>VRGRFVRHNTISELFTESSILLNKIMSIIFMGTPEWSIPSLKAVIDSGCEISAVFTQPDRPFGRKRQLKPSPIKQYSLEQNLTVYTPEKAGSPETLDLVSSLNPELILVCAYGQILGQPFLDIPKGGCFNLHFSFLPKLRGASPIQAAITSGFVTSGVSLQKMVLRLDAGPLIAASKQETILPDDTTPLLGSRMAEIGGKLIYDNLPKLLSGDFTETEQKDADATYCRIINKEEGHIRWDEESAAEIERKLRAFSPWPGIFGFYCLEKNSANRRRLQFTIVEVVNGDFEPGKIYPELIVGTLSGGLKILRLKPEGKQEMDADSFLRGQAQIVGTVLE</sequence>
<dbReference type="InterPro" id="IPR011034">
    <property type="entry name" value="Formyl_transferase-like_C_sf"/>
</dbReference>
<protein>
    <recommendedName>
        <fullName evidence="2">methionyl-tRNA formyltransferase</fullName>
        <ecNumber evidence="2">2.1.2.9</ecNumber>
    </recommendedName>
</protein>
<gene>
    <name evidence="7" type="ORF">METZ01_LOCUS23894</name>
</gene>
<dbReference type="InterPro" id="IPR036477">
    <property type="entry name" value="Formyl_transf_N_sf"/>
</dbReference>
<dbReference type="HAMAP" id="MF_00182">
    <property type="entry name" value="Formyl_trans"/>
    <property type="match status" value="1"/>
</dbReference>
<comment type="similarity">
    <text evidence="1">Belongs to the Fmt family.</text>
</comment>
<name>A0A381PVU7_9ZZZZ</name>
<dbReference type="InterPro" id="IPR005793">
    <property type="entry name" value="Formyl_trans_C"/>
</dbReference>
<dbReference type="Pfam" id="PF02911">
    <property type="entry name" value="Formyl_trans_C"/>
    <property type="match status" value="1"/>
</dbReference>
<reference evidence="7" key="1">
    <citation type="submission" date="2018-05" db="EMBL/GenBank/DDBJ databases">
        <authorList>
            <person name="Lanie J.A."/>
            <person name="Ng W.-L."/>
            <person name="Kazmierczak K.M."/>
            <person name="Andrzejewski T.M."/>
            <person name="Davidsen T.M."/>
            <person name="Wayne K.J."/>
            <person name="Tettelin H."/>
            <person name="Glass J.I."/>
            <person name="Rusch D."/>
            <person name="Podicherti R."/>
            <person name="Tsui H.-C.T."/>
            <person name="Winkler M.E."/>
        </authorList>
    </citation>
    <scope>NUCLEOTIDE SEQUENCE</scope>
</reference>
<dbReference type="NCBIfam" id="TIGR00460">
    <property type="entry name" value="fmt"/>
    <property type="match status" value="1"/>
</dbReference>
<evidence type="ECO:0000313" key="7">
    <source>
        <dbReference type="EMBL" id="SUZ71040.1"/>
    </source>
</evidence>
<evidence type="ECO:0000256" key="3">
    <source>
        <dbReference type="ARBA" id="ARBA00022679"/>
    </source>
</evidence>
<feature type="domain" description="Formyl transferase C-terminal" evidence="6">
    <location>
        <begin position="230"/>
        <end position="328"/>
    </location>
</feature>
<dbReference type="SUPFAM" id="SSF50486">
    <property type="entry name" value="FMT C-terminal domain-like"/>
    <property type="match status" value="1"/>
</dbReference>
<dbReference type="InterPro" id="IPR041711">
    <property type="entry name" value="Met-tRNA-FMT_N"/>
</dbReference>
<dbReference type="InterPro" id="IPR044135">
    <property type="entry name" value="Met-tRNA-FMT_C"/>
</dbReference>
<dbReference type="CDD" id="cd08704">
    <property type="entry name" value="Met_tRNA_FMT_C"/>
    <property type="match status" value="1"/>
</dbReference>
<evidence type="ECO:0000259" key="5">
    <source>
        <dbReference type="Pfam" id="PF00551"/>
    </source>
</evidence>
<keyword evidence="3" id="KW-0808">Transferase</keyword>
<proteinExistence type="inferred from homology"/>
<keyword evidence="4" id="KW-0648">Protein biosynthesis</keyword>
<dbReference type="SUPFAM" id="SSF53328">
    <property type="entry name" value="Formyltransferase"/>
    <property type="match status" value="1"/>
</dbReference>
<dbReference type="InterPro" id="IPR005794">
    <property type="entry name" value="Fmt"/>
</dbReference>
<evidence type="ECO:0000256" key="4">
    <source>
        <dbReference type="ARBA" id="ARBA00022917"/>
    </source>
</evidence>
<dbReference type="Pfam" id="PF00551">
    <property type="entry name" value="Formyl_trans_N"/>
    <property type="match status" value="1"/>
</dbReference>
<dbReference type="PANTHER" id="PTHR11138">
    <property type="entry name" value="METHIONYL-TRNA FORMYLTRANSFERASE"/>
    <property type="match status" value="1"/>
</dbReference>
<evidence type="ECO:0000256" key="2">
    <source>
        <dbReference type="ARBA" id="ARBA00012261"/>
    </source>
</evidence>
<accession>A0A381PVU7</accession>
<dbReference type="InterPro" id="IPR002376">
    <property type="entry name" value="Formyl_transf_N"/>
</dbReference>
<feature type="domain" description="Formyl transferase N-terminal" evidence="5">
    <location>
        <begin position="28"/>
        <end position="203"/>
    </location>
</feature>
<dbReference type="GO" id="GO:0004479">
    <property type="term" value="F:methionyl-tRNA formyltransferase activity"/>
    <property type="evidence" value="ECO:0007669"/>
    <property type="project" value="UniProtKB-EC"/>
</dbReference>
<evidence type="ECO:0000259" key="6">
    <source>
        <dbReference type="Pfam" id="PF02911"/>
    </source>
</evidence>
<organism evidence="7">
    <name type="scientific">marine metagenome</name>
    <dbReference type="NCBI Taxonomy" id="408172"/>
    <lineage>
        <taxon>unclassified sequences</taxon>
        <taxon>metagenomes</taxon>
        <taxon>ecological metagenomes</taxon>
    </lineage>
</organism>
<dbReference type="GO" id="GO:0005829">
    <property type="term" value="C:cytosol"/>
    <property type="evidence" value="ECO:0007669"/>
    <property type="project" value="TreeGrafter"/>
</dbReference>